<evidence type="ECO:0000313" key="1">
    <source>
        <dbReference type="EMBL" id="CEP19908.1"/>
    </source>
</evidence>
<reference evidence="1 2" key="1">
    <citation type="submission" date="2014-09" db="EMBL/GenBank/DDBJ databases">
        <authorList>
            <person name="Ellenberger Sabrina"/>
        </authorList>
    </citation>
    <scope>NUCLEOTIDE SEQUENCE [LARGE SCALE GENOMIC DNA]</scope>
    <source>
        <strain evidence="1 2">CBS 412.66</strain>
    </source>
</reference>
<name>A0A0B7NX05_9FUNG</name>
<gene>
    <name evidence="1" type="primary">PARPA_14227.1 scaffold 48842</name>
</gene>
<dbReference type="STRING" id="35722.A0A0B7NX05"/>
<evidence type="ECO:0000313" key="2">
    <source>
        <dbReference type="Proteomes" id="UP000054107"/>
    </source>
</evidence>
<protein>
    <submittedName>
        <fullName evidence="1">Uncharacterized protein</fullName>
    </submittedName>
</protein>
<dbReference type="OrthoDB" id="2209126at2759"/>
<sequence length="101" mass="11521">MLSNNNSNNDNNMVVFLNLTCSGGGEEQDNHYQDNRTETISTHDLAEMMLYSFVDDAPTVADLLWSKQQLNQGEFLKLTDEQEWSQLPVVDYSTHEPVCFS</sequence>
<organism evidence="1 2">
    <name type="scientific">Parasitella parasitica</name>
    <dbReference type="NCBI Taxonomy" id="35722"/>
    <lineage>
        <taxon>Eukaryota</taxon>
        <taxon>Fungi</taxon>
        <taxon>Fungi incertae sedis</taxon>
        <taxon>Mucoromycota</taxon>
        <taxon>Mucoromycotina</taxon>
        <taxon>Mucoromycetes</taxon>
        <taxon>Mucorales</taxon>
        <taxon>Mucorineae</taxon>
        <taxon>Mucoraceae</taxon>
        <taxon>Parasitella</taxon>
    </lineage>
</organism>
<dbReference type="AlphaFoldDB" id="A0A0B7NX05"/>
<dbReference type="EMBL" id="LN734142">
    <property type="protein sequence ID" value="CEP19908.1"/>
    <property type="molecule type" value="Genomic_DNA"/>
</dbReference>
<proteinExistence type="predicted"/>
<dbReference type="Proteomes" id="UP000054107">
    <property type="component" value="Unassembled WGS sequence"/>
</dbReference>
<accession>A0A0B7NX05</accession>
<keyword evidence="2" id="KW-1185">Reference proteome</keyword>